<keyword evidence="3 6" id="KW-0378">Hydrolase</keyword>
<evidence type="ECO:0000256" key="3">
    <source>
        <dbReference type="ARBA" id="ARBA00022801"/>
    </source>
</evidence>
<keyword evidence="10" id="KW-1185">Reference proteome</keyword>
<feature type="domain" description="Calpain catalytic" evidence="8">
    <location>
        <begin position="110"/>
        <end position="416"/>
    </location>
</feature>
<dbReference type="InterPro" id="IPR022684">
    <property type="entry name" value="Calpain_cysteine_protease"/>
</dbReference>
<dbReference type="InterPro" id="IPR036213">
    <property type="entry name" value="Calpain_III_sf"/>
</dbReference>
<accession>A0A8S4A071</accession>
<evidence type="ECO:0000256" key="6">
    <source>
        <dbReference type="PROSITE-ProRule" id="PRU00239"/>
    </source>
</evidence>
<dbReference type="AlphaFoldDB" id="A0A8S4A071"/>
<feature type="active site" evidence="5 6">
    <location>
        <position position="177"/>
    </location>
</feature>
<dbReference type="EMBL" id="CAJHNH020006446">
    <property type="protein sequence ID" value="CAG5133760.1"/>
    <property type="molecule type" value="Genomic_DNA"/>
</dbReference>
<evidence type="ECO:0000256" key="7">
    <source>
        <dbReference type="SAM" id="MobiDB-lite"/>
    </source>
</evidence>
<dbReference type="PANTHER" id="PTHR10183">
    <property type="entry name" value="CALPAIN"/>
    <property type="match status" value="1"/>
</dbReference>
<evidence type="ECO:0000259" key="8">
    <source>
        <dbReference type="PROSITE" id="PS50203"/>
    </source>
</evidence>
<feature type="region of interest" description="Disordered" evidence="7">
    <location>
        <begin position="1"/>
        <end position="95"/>
    </location>
</feature>
<gene>
    <name evidence="9" type="ORF">CUNI_LOCUS19318</name>
</gene>
<dbReference type="InterPro" id="IPR001300">
    <property type="entry name" value="Peptidase_C2_calpain_cat"/>
</dbReference>
<evidence type="ECO:0000256" key="2">
    <source>
        <dbReference type="ARBA" id="ARBA00022670"/>
    </source>
</evidence>
<dbReference type="PRINTS" id="PR00704">
    <property type="entry name" value="CALPAIN"/>
</dbReference>
<dbReference type="PROSITE" id="PS50203">
    <property type="entry name" value="CALPAIN_CAT"/>
    <property type="match status" value="1"/>
</dbReference>
<dbReference type="Pfam" id="PF01067">
    <property type="entry name" value="Calpain_III"/>
    <property type="match status" value="2"/>
</dbReference>
<dbReference type="Pfam" id="PF00648">
    <property type="entry name" value="Peptidase_C2"/>
    <property type="match status" value="1"/>
</dbReference>
<evidence type="ECO:0000313" key="9">
    <source>
        <dbReference type="EMBL" id="CAG5133760.1"/>
    </source>
</evidence>
<dbReference type="PROSITE" id="PS00139">
    <property type="entry name" value="THIOL_PROTEASE_CYS"/>
    <property type="match status" value="1"/>
</dbReference>
<dbReference type="PANTHER" id="PTHR10183:SF379">
    <property type="entry name" value="CALPAIN-5"/>
    <property type="match status" value="1"/>
</dbReference>
<feature type="compositionally biased region" description="Basic and acidic residues" evidence="7">
    <location>
        <begin position="33"/>
        <end position="58"/>
    </location>
</feature>
<reference evidence="9" key="1">
    <citation type="submission" date="2021-04" db="EMBL/GenBank/DDBJ databases">
        <authorList>
            <consortium name="Molecular Ecology Group"/>
        </authorList>
    </citation>
    <scope>NUCLEOTIDE SEQUENCE</scope>
</reference>
<dbReference type="Proteomes" id="UP000678393">
    <property type="component" value="Unassembled WGS sequence"/>
</dbReference>
<dbReference type="GO" id="GO:0006508">
    <property type="term" value="P:proteolysis"/>
    <property type="evidence" value="ECO:0007669"/>
    <property type="project" value="UniProtKB-KW"/>
</dbReference>
<keyword evidence="2 6" id="KW-0645">Protease</keyword>
<comment type="caution">
    <text evidence="9">The sequence shown here is derived from an EMBL/GenBank/DDBJ whole genome shotgun (WGS) entry which is preliminary data.</text>
</comment>
<dbReference type="Gene3D" id="3.90.70.10">
    <property type="entry name" value="Cysteine proteinases"/>
    <property type="match status" value="1"/>
</dbReference>
<sequence length="739" mass="83955">MGCGSSKEAPKFKNDDYYNSSYNQGYDYSKPTTKPEEHHPDWREGNLHYDDNDWKDKNYPNYPAESSNKHSDDTEDETPFDDDDDGVTDRGTYQKNETGLLTKVLDARSKFLDEKPEKRPQITPGKLYVDDSFPLKTAIKDNKNISWKRPKDFLENPKLFTEGTTRFDIGQGTAGTCWFLAVLAEIADRKDLIKRIIPEDAYFIDNPNKYDGVFHARFFDFGKCKDFYTDDCLPVINGDQLWGAHSSTDCNELWVALCEKAFAKMHGSYDAIYGGQPGEAYYMLTGGICERIELDVYDDDQKELVLFNRTKNALASGCHLSCIVPDECDKYKGLVGGHAYSLTGVFEHPKTNTRLIKIRNPWGAGEWKGDWSDGSPQWSAISNSSASLPKKDDGEFYVSLSDFMKYFSHTVICSQTPDSDCDGRPDALNHVLNIYGEWYGKTAAGFHNRLQNQRFAFTVTDKGLVDNSYMPLVVQVIQQCKNRKADKISIRCDVFKVLANKIQPKGRQMALDNLGKNTNVYTPELQTTYRFKLRPGRYVIIASTAEKGQEKAFLLRLFTPCPLENVKEIPQKANVVACESENSVDVRGRTYNLTFQKVLFGEFIIGRNAGGQVRNRASYHTNPQYLISIRDTETPLVIQVMQALSEPLYPIGVRIFQLERDTKPPVGIKYLYEHYDSCPSHMEGSQTKFVEAENVTVRYFLPPGRYLAVVFLDKPNTEKPFCIVFRASTHVAVKGFQTG</sequence>
<comment type="similarity">
    <text evidence="1">Belongs to the peptidase C2 family.</text>
</comment>
<keyword evidence="4 6" id="KW-0788">Thiol protease</keyword>
<evidence type="ECO:0000256" key="4">
    <source>
        <dbReference type="ARBA" id="ARBA00022807"/>
    </source>
</evidence>
<dbReference type="SMART" id="SM00230">
    <property type="entry name" value="CysPc"/>
    <property type="match status" value="1"/>
</dbReference>
<dbReference type="InterPro" id="IPR000169">
    <property type="entry name" value="Pept_cys_AS"/>
</dbReference>
<dbReference type="SUPFAM" id="SSF54001">
    <property type="entry name" value="Cysteine proteinases"/>
    <property type="match status" value="1"/>
</dbReference>
<dbReference type="InterPro" id="IPR022682">
    <property type="entry name" value="Calpain_domain_III"/>
</dbReference>
<dbReference type="SUPFAM" id="SSF49758">
    <property type="entry name" value="Calpain large subunit, middle domain (domain III)"/>
    <property type="match status" value="2"/>
</dbReference>
<dbReference type="OrthoDB" id="424753at2759"/>
<evidence type="ECO:0000256" key="5">
    <source>
        <dbReference type="PIRSR" id="PIRSR622684-1"/>
    </source>
</evidence>
<dbReference type="CDD" id="cd00044">
    <property type="entry name" value="CysPc"/>
    <property type="match status" value="1"/>
</dbReference>
<feature type="compositionally biased region" description="Polar residues" evidence="7">
    <location>
        <begin position="17"/>
        <end position="32"/>
    </location>
</feature>
<name>A0A8S4A071_9EUPU</name>
<proteinExistence type="inferred from homology"/>
<evidence type="ECO:0000256" key="1">
    <source>
        <dbReference type="ARBA" id="ARBA00007623"/>
    </source>
</evidence>
<feature type="active site" evidence="5 6">
    <location>
        <position position="360"/>
    </location>
</feature>
<dbReference type="Gene3D" id="2.60.120.380">
    <property type="match status" value="2"/>
</dbReference>
<evidence type="ECO:0000313" key="10">
    <source>
        <dbReference type="Proteomes" id="UP000678393"/>
    </source>
</evidence>
<protein>
    <recommendedName>
        <fullName evidence="8">Calpain catalytic domain-containing protein</fullName>
    </recommendedName>
</protein>
<dbReference type="InterPro" id="IPR038765">
    <property type="entry name" value="Papain-like_cys_pep_sf"/>
</dbReference>
<feature type="compositionally biased region" description="Acidic residues" evidence="7">
    <location>
        <begin position="73"/>
        <end position="86"/>
    </location>
</feature>
<organism evidence="9 10">
    <name type="scientific">Candidula unifasciata</name>
    <dbReference type="NCBI Taxonomy" id="100452"/>
    <lineage>
        <taxon>Eukaryota</taxon>
        <taxon>Metazoa</taxon>
        <taxon>Spiralia</taxon>
        <taxon>Lophotrochozoa</taxon>
        <taxon>Mollusca</taxon>
        <taxon>Gastropoda</taxon>
        <taxon>Heterobranchia</taxon>
        <taxon>Euthyneura</taxon>
        <taxon>Panpulmonata</taxon>
        <taxon>Eupulmonata</taxon>
        <taxon>Stylommatophora</taxon>
        <taxon>Helicina</taxon>
        <taxon>Helicoidea</taxon>
        <taxon>Geomitridae</taxon>
        <taxon>Candidula</taxon>
    </lineage>
</organism>
<feature type="active site" evidence="5 6">
    <location>
        <position position="338"/>
    </location>
</feature>
<dbReference type="GO" id="GO:0004198">
    <property type="term" value="F:calcium-dependent cysteine-type endopeptidase activity"/>
    <property type="evidence" value="ECO:0007669"/>
    <property type="project" value="InterPro"/>
</dbReference>